<evidence type="ECO:0000256" key="3">
    <source>
        <dbReference type="ARBA" id="ARBA00023082"/>
    </source>
</evidence>
<feature type="region of interest" description="Disordered" evidence="6">
    <location>
        <begin position="249"/>
        <end position="324"/>
    </location>
</feature>
<dbReference type="InterPro" id="IPR036388">
    <property type="entry name" value="WH-like_DNA-bd_sf"/>
</dbReference>
<accession>A0A8J7KNA8</accession>
<evidence type="ECO:0000259" key="7">
    <source>
        <dbReference type="Pfam" id="PF04542"/>
    </source>
</evidence>
<dbReference type="PANTHER" id="PTHR43133:SF8">
    <property type="entry name" value="RNA POLYMERASE SIGMA FACTOR HI_1459-RELATED"/>
    <property type="match status" value="1"/>
</dbReference>
<dbReference type="SUPFAM" id="SSF88659">
    <property type="entry name" value="Sigma3 and sigma4 domains of RNA polymerase sigma factors"/>
    <property type="match status" value="1"/>
</dbReference>
<sequence>MDDFGDSPWLERAFREHADRLYAYCLSLGLNSAGAADAVHDAFIIATEKAPELADRDHARAWLYALVRRECLDQSRPTAQPRTGGPAAETIDLGSVVHTAETTAAVAAAGNSLRTADRELVELSARHDLTPEEIALVTGHSTAAITTRLGKAMAKIARHGAPSLITRYGALPFPRVTGQLWPKLRRTRESTVPALLTEVARRVGPLDGAGFPRQPDQRSGRRPVRWALIGVGSMATVLLGAGVVLAQQDTPTDDTTRRPAAEAPPLPLPSGEHKPPEAAMVASPTPSRKSPSPTPSSTPRPSATSAKPTTAPPAPAPSTSQTTLIGPSVTASMVNPVCQGGWQSFGVTATVNGATATKVRLILDDSSGHYVESMSASSGKWTTSSWGYIPTDWYVEATLPGNKVVRTAGQRLDVC</sequence>
<dbReference type="RefSeq" id="WP_197006644.1">
    <property type="nucleotide sequence ID" value="NZ_BONS01000006.1"/>
</dbReference>
<dbReference type="Gene3D" id="1.10.1740.10">
    <property type="match status" value="1"/>
</dbReference>
<comment type="similarity">
    <text evidence="1">Belongs to the sigma-70 factor family. ECF subfamily.</text>
</comment>
<gene>
    <name evidence="8" type="ORF">IW245_006255</name>
</gene>
<dbReference type="Proteomes" id="UP000622552">
    <property type="component" value="Unassembled WGS sequence"/>
</dbReference>
<evidence type="ECO:0000256" key="5">
    <source>
        <dbReference type="ARBA" id="ARBA00023163"/>
    </source>
</evidence>
<dbReference type="GO" id="GO:0006352">
    <property type="term" value="P:DNA-templated transcription initiation"/>
    <property type="evidence" value="ECO:0007669"/>
    <property type="project" value="InterPro"/>
</dbReference>
<dbReference type="Gene3D" id="1.10.10.10">
    <property type="entry name" value="Winged helix-like DNA-binding domain superfamily/Winged helix DNA-binding domain"/>
    <property type="match status" value="1"/>
</dbReference>
<dbReference type="InterPro" id="IPR039425">
    <property type="entry name" value="RNA_pol_sigma-70-like"/>
</dbReference>
<dbReference type="EMBL" id="JADOUF010000001">
    <property type="protein sequence ID" value="MBG6140061.1"/>
    <property type="molecule type" value="Genomic_DNA"/>
</dbReference>
<comment type="caution">
    <text evidence="8">The sequence shown here is derived from an EMBL/GenBank/DDBJ whole genome shotgun (WGS) entry which is preliminary data.</text>
</comment>
<name>A0A8J7KNA8_9ACTN</name>
<reference evidence="8" key="1">
    <citation type="submission" date="2020-11" db="EMBL/GenBank/DDBJ databases">
        <title>Sequencing the genomes of 1000 actinobacteria strains.</title>
        <authorList>
            <person name="Klenk H.-P."/>
        </authorList>
    </citation>
    <scope>NUCLEOTIDE SEQUENCE</scope>
    <source>
        <strain evidence="8">DSM 45356</strain>
    </source>
</reference>
<dbReference type="InterPro" id="IPR007627">
    <property type="entry name" value="RNA_pol_sigma70_r2"/>
</dbReference>
<dbReference type="GO" id="GO:0016987">
    <property type="term" value="F:sigma factor activity"/>
    <property type="evidence" value="ECO:0007669"/>
    <property type="project" value="UniProtKB-KW"/>
</dbReference>
<evidence type="ECO:0000313" key="9">
    <source>
        <dbReference type="Proteomes" id="UP000622552"/>
    </source>
</evidence>
<keyword evidence="9" id="KW-1185">Reference proteome</keyword>
<dbReference type="SUPFAM" id="SSF88946">
    <property type="entry name" value="Sigma2 domain of RNA polymerase sigma factors"/>
    <property type="match status" value="1"/>
</dbReference>
<dbReference type="AlphaFoldDB" id="A0A8J7KNA8"/>
<evidence type="ECO:0000256" key="1">
    <source>
        <dbReference type="ARBA" id="ARBA00010641"/>
    </source>
</evidence>
<evidence type="ECO:0000256" key="2">
    <source>
        <dbReference type="ARBA" id="ARBA00023015"/>
    </source>
</evidence>
<protein>
    <submittedName>
        <fullName evidence="8">RNA polymerase sigma factor (Sigma-70 family)</fullName>
    </submittedName>
</protein>
<evidence type="ECO:0000256" key="6">
    <source>
        <dbReference type="SAM" id="MobiDB-lite"/>
    </source>
</evidence>
<keyword evidence="4" id="KW-0238">DNA-binding</keyword>
<feature type="compositionally biased region" description="Low complexity" evidence="6">
    <location>
        <begin position="282"/>
        <end position="291"/>
    </location>
</feature>
<dbReference type="PANTHER" id="PTHR43133">
    <property type="entry name" value="RNA POLYMERASE ECF-TYPE SIGMA FACTO"/>
    <property type="match status" value="1"/>
</dbReference>
<dbReference type="InterPro" id="IPR013325">
    <property type="entry name" value="RNA_pol_sigma_r2"/>
</dbReference>
<keyword evidence="2" id="KW-0805">Transcription regulation</keyword>
<feature type="domain" description="RNA polymerase sigma-70 region 2" evidence="7">
    <location>
        <begin position="14"/>
        <end position="76"/>
    </location>
</feature>
<dbReference type="Pfam" id="PF04542">
    <property type="entry name" value="Sigma70_r2"/>
    <property type="match status" value="1"/>
</dbReference>
<organism evidence="8 9">
    <name type="scientific">Longispora fulva</name>
    <dbReference type="NCBI Taxonomy" id="619741"/>
    <lineage>
        <taxon>Bacteria</taxon>
        <taxon>Bacillati</taxon>
        <taxon>Actinomycetota</taxon>
        <taxon>Actinomycetes</taxon>
        <taxon>Micromonosporales</taxon>
        <taxon>Micromonosporaceae</taxon>
        <taxon>Longispora</taxon>
    </lineage>
</organism>
<keyword evidence="3" id="KW-0731">Sigma factor</keyword>
<feature type="compositionally biased region" description="Low complexity" evidence="6">
    <location>
        <begin position="299"/>
        <end position="309"/>
    </location>
</feature>
<dbReference type="GO" id="GO:0003677">
    <property type="term" value="F:DNA binding"/>
    <property type="evidence" value="ECO:0007669"/>
    <property type="project" value="UniProtKB-KW"/>
</dbReference>
<proteinExistence type="inferred from homology"/>
<evidence type="ECO:0000256" key="4">
    <source>
        <dbReference type="ARBA" id="ARBA00023125"/>
    </source>
</evidence>
<evidence type="ECO:0000313" key="8">
    <source>
        <dbReference type="EMBL" id="MBG6140061.1"/>
    </source>
</evidence>
<dbReference type="InterPro" id="IPR013324">
    <property type="entry name" value="RNA_pol_sigma_r3/r4-like"/>
</dbReference>
<keyword evidence="5" id="KW-0804">Transcription</keyword>